<organism evidence="1">
    <name type="scientific">Schistosoma japonicum</name>
    <name type="common">Blood fluke</name>
    <dbReference type="NCBI Taxonomy" id="6182"/>
    <lineage>
        <taxon>Eukaryota</taxon>
        <taxon>Metazoa</taxon>
        <taxon>Spiralia</taxon>
        <taxon>Lophotrochozoa</taxon>
        <taxon>Platyhelminthes</taxon>
        <taxon>Trematoda</taxon>
        <taxon>Digenea</taxon>
        <taxon>Strigeidida</taxon>
        <taxon>Schistosomatoidea</taxon>
        <taxon>Schistosomatidae</taxon>
        <taxon>Schistosoma</taxon>
    </lineage>
</organism>
<name>Q5BYH4_SCHJA</name>
<dbReference type="EMBL" id="AY811662">
    <property type="protein sequence ID" value="AAX27551.1"/>
    <property type="molecule type" value="mRNA"/>
</dbReference>
<reference evidence="1" key="2">
    <citation type="journal article" date="2006" name="PLoS Pathog.">
        <title>New perspectives on host-parasite interplay by comparative transcriptomic and proteomic analyses of Schistosoma japonicum.</title>
        <authorList>
            <person name="Liu F."/>
            <person name="Lu J."/>
            <person name="Hu W."/>
            <person name="Wang S.Y."/>
            <person name="Cui S.J."/>
            <person name="Chi M."/>
            <person name="Yan Q."/>
            <person name="Wang X.R."/>
            <person name="Song H.D."/>
            <person name="Xu X.N."/>
            <person name="Wang J.J."/>
            <person name="Zhang X.L."/>
            <person name="Zhang X."/>
            <person name="Wang Z.Q."/>
            <person name="Xue C.L."/>
            <person name="Brindley P.J."/>
            <person name="McManus D.P."/>
            <person name="Yang P.Y."/>
            <person name="Feng Z."/>
            <person name="Chen Z."/>
            <person name="Han Z.G."/>
        </authorList>
    </citation>
    <scope>NUCLEOTIDE SEQUENCE</scope>
</reference>
<dbReference type="AlphaFoldDB" id="Q5BYH4"/>
<proteinExistence type="evidence at transcript level"/>
<reference evidence="1" key="1">
    <citation type="submission" date="2005-03" db="EMBL/GenBank/DDBJ databases">
        <authorList>
            <person name="Han Z."/>
        </authorList>
    </citation>
    <scope>NUCLEOTIDE SEQUENCE</scope>
</reference>
<protein>
    <submittedName>
        <fullName evidence="1">Uncharacterized protein</fullName>
    </submittedName>
</protein>
<evidence type="ECO:0000313" key="1">
    <source>
        <dbReference type="EMBL" id="AAX27551.1"/>
    </source>
</evidence>
<accession>Q5BYH4</accession>
<sequence length="29" mass="3487">MVVRYLTTTFRRSLLYTLFSVYVVVCRSL</sequence>